<reference evidence="1 2" key="1">
    <citation type="submission" date="2019-08" db="EMBL/GenBank/DDBJ databases">
        <title>A chromosome-level genome assembly, high-density linkage maps, and genome scans reveal the genomic architecture of hybrid incompatibilities underlying speciation via character displacement in darters (Percidae: Etheostominae).</title>
        <authorList>
            <person name="Moran R.L."/>
            <person name="Catchen J.M."/>
            <person name="Fuller R.C."/>
        </authorList>
    </citation>
    <scope>NUCLEOTIDE SEQUENCE [LARGE SCALE GENOMIC DNA]</scope>
    <source>
        <strain evidence="1">EspeVRDwgs_2016</strain>
        <tissue evidence="1">Muscle</tissue>
    </source>
</reference>
<keyword evidence="2" id="KW-1185">Reference proteome</keyword>
<organism evidence="1 2">
    <name type="scientific">Etheostoma spectabile</name>
    <name type="common">orangethroat darter</name>
    <dbReference type="NCBI Taxonomy" id="54343"/>
    <lineage>
        <taxon>Eukaryota</taxon>
        <taxon>Metazoa</taxon>
        <taxon>Chordata</taxon>
        <taxon>Craniata</taxon>
        <taxon>Vertebrata</taxon>
        <taxon>Euteleostomi</taxon>
        <taxon>Actinopterygii</taxon>
        <taxon>Neopterygii</taxon>
        <taxon>Teleostei</taxon>
        <taxon>Neoteleostei</taxon>
        <taxon>Acanthomorphata</taxon>
        <taxon>Eupercaria</taxon>
        <taxon>Perciformes</taxon>
        <taxon>Percoidei</taxon>
        <taxon>Percidae</taxon>
        <taxon>Etheostomatinae</taxon>
        <taxon>Etheostoma</taxon>
    </lineage>
</organism>
<accession>A0A5J5CUS8</accession>
<protein>
    <submittedName>
        <fullName evidence="1">Uncharacterized protein</fullName>
    </submittedName>
</protein>
<dbReference type="EMBL" id="VOFY01000015">
    <property type="protein sequence ID" value="KAA8584859.1"/>
    <property type="molecule type" value="Genomic_DNA"/>
</dbReference>
<evidence type="ECO:0000313" key="1">
    <source>
        <dbReference type="EMBL" id="KAA8584859.1"/>
    </source>
</evidence>
<name>A0A5J5CUS8_9PERO</name>
<evidence type="ECO:0000313" key="2">
    <source>
        <dbReference type="Proteomes" id="UP000327493"/>
    </source>
</evidence>
<dbReference type="AlphaFoldDB" id="A0A5J5CUS8"/>
<gene>
    <name evidence="1" type="ORF">FQN60_003553</name>
</gene>
<dbReference type="Proteomes" id="UP000327493">
    <property type="component" value="Chromosome 15"/>
</dbReference>
<sequence>MWTFLPQTHRDFTASSQYLLWPAVSCIQGSVGVTQQGKGWRKRGIKNVILSGSLHHNDETAHQPPSGTFLPPSPAPLSEETLCTLLESSKESSVEPMELGNMTLCRHPLGESKFSWGREMAFLMMGETSGGMDDKSRESPRGRGTEFFRTCRKVRVKNPVVLELFAESGLPGSLLPP</sequence>
<comment type="caution">
    <text evidence="1">The sequence shown here is derived from an EMBL/GenBank/DDBJ whole genome shotgun (WGS) entry which is preliminary data.</text>
</comment>
<proteinExistence type="predicted"/>